<dbReference type="InterPro" id="IPR050128">
    <property type="entry name" value="Sulfate_adenylyltrnsfr_sub2"/>
</dbReference>
<accession>A0A5S3V310</accession>
<dbReference type="InterPro" id="IPR014729">
    <property type="entry name" value="Rossmann-like_a/b/a_fold"/>
</dbReference>
<feature type="domain" description="Phosphoadenosine phosphosulphate reductase" evidence="1">
    <location>
        <begin position="40"/>
        <end position="94"/>
    </location>
</feature>
<dbReference type="SUPFAM" id="SSF52402">
    <property type="entry name" value="Adenine nucleotide alpha hydrolases-like"/>
    <property type="match status" value="1"/>
</dbReference>
<proteinExistence type="predicted"/>
<sequence>MNIQKLAVIRQRQSLDLESKIQMTKKRIREWYEHFDGDVYVAFSGGKDSTVLLDLVWSIYPDVPAVFSNTGLELRDIKDFVRDTAKRGLTSIVNGRRVWRKGEVVQVRPIKNFKQVIEEDGFALISKKQSKAIRVMQQGPTEKTKNMYRLFDTGINRDGNFSSRWKLANKWRYIVDSNIKVSEKCCDYLKKDPTKAYKKETGRFEFTGMMSQEGGFRGAIEECNAYSNREPKSAPMLFWLEEDVI</sequence>
<evidence type="ECO:0000259" key="1">
    <source>
        <dbReference type="Pfam" id="PF01507"/>
    </source>
</evidence>
<name>A0A5S3V310_9GAMM</name>
<dbReference type="Gene3D" id="3.40.50.620">
    <property type="entry name" value="HUPs"/>
    <property type="match status" value="1"/>
</dbReference>
<dbReference type="InterPro" id="IPR002500">
    <property type="entry name" value="PAPS_reduct_dom"/>
</dbReference>
<dbReference type="EMBL" id="PNBX01000102">
    <property type="protein sequence ID" value="TMO64590.1"/>
    <property type="molecule type" value="Genomic_DNA"/>
</dbReference>
<dbReference type="GO" id="GO:0003824">
    <property type="term" value="F:catalytic activity"/>
    <property type="evidence" value="ECO:0007669"/>
    <property type="project" value="InterPro"/>
</dbReference>
<protein>
    <submittedName>
        <fullName evidence="2">Phosphoadenosine phosphosulfate reductase</fullName>
    </submittedName>
</protein>
<dbReference type="Pfam" id="PF01507">
    <property type="entry name" value="PAPS_reduct"/>
    <property type="match status" value="1"/>
</dbReference>
<dbReference type="OrthoDB" id="9774475at2"/>
<feature type="non-terminal residue" evidence="2">
    <location>
        <position position="245"/>
    </location>
</feature>
<reference evidence="3" key="2">
    <citation type="submission" date="2019-06" db="EMBL/GenBank/DDBJ databases">
        <title>Co-occurence of chitin degradation, pigmentation and bioactivity in marine Pseudoalteromonas.</title>
        <authorList>
            <person name="Sonnenschein E.C."/>
            <person name="Bech P.K."/>
        </authorList>
    </citation>
    <scope>NUCLEOTIDE SEQUENCE [LARGE SCALE GENOMIC DNA]</scope>
    <source>
        <strain evidence="3">S3790</strain>
    </source>
</reference>
<comment type="caution">
    <text evidence="2">The sequence shown here is derived from an EMBL/GenBank/DDBJ whole genome shotgun (WGS) entry which is preliminary data.</text>
</comment>
<dbReference type="AlphaFoldDB" id="A0A5S3V310"/>
<dbReference type="PANTHER" id="PTHR43196:SF2">
    <property type="entry name" value="PHOSPHOADENOSINE PHOSPHOSULFATE REDUCTASE"/>
    <property type="match status" value="1"/>
</dbReference>
<evidence type="ECO:0000313" key="3">
    <source>
        <dbReference type="Proteomes" id="UP000307217"/>
    </source>
</evidence>
<gene>
    <name evidence="2" type="ORF">CWC19_18245</name>
</gene>
<reference evidence="2 3" key="1">
    <citation type="submission" date="2018-01" db="EMBL/GenBank/DDBJ databases">
        <authorList>
            <person name="Paulsen S."/>
            <person name="Gram L.K."/>
        </authorList>
    </citation>
    <scope>NUCLEOTIDE SEQUENCE [LARGE SCALE GENOMIC DNA]</scope>
    <source>
        <strain evidence="2 3">S3790</strain>
    </source>
</reference>
<dbReference type="RefSeq" id="WP_138593263.1">
    <property type="nucleotide sequence ID" value="NZ_PNBX01000102.1"/>
</dbReference>
<evidence type="ECO:0000313" key="2">
    <source>
        <dbReference type="EMBL" id="TMO64590.1"/>
    </source>
</evidence>
<dbReference type="Proteomes" id="UP000307217">
    <property type="component" value="Unassembled WGS sequence"/>
</dbReference>
<organism evidence="2 3">
    <name type="scientific">Pseudoalteromonas aurantia</name>
    <dbReference type="NCBI Taxonomy" id="43654"/>
    <lineage>
        <taxon>Bacteria</taxon>
        <taxon>Pseudomonadati</taxon>
        <taxon>Pseudomonadota</taxon>
        <taxon>Gammaproteobacteria</taxon>
        <taxon>Alteromonadales</taxon>
        <taxon>Pseudoalteromonadaceae</taxon>
        <taxon>Pseudoalteromonas</taxon>
    </lineage>
</organism>
<dbReference type="PANTHER" id="PTHR43196">
    <property type="entry name" value="SULFATE ADENYLYLTRANSFERASE SUBUNIT 2"/>
    <property type="match status" value="1"/>
</dbReference>